<dbReference type="AlphaFoldDB" id="A0A6A8LRB0"/>
<dbReference type="GO" id="GO:0016020">
    <property type="term" value="C:membrane"/>
    <property type="evidence" value="ECO:0007669"/>
    <property type="project" value="InterPro"/>
</dbReference>
<protein>
    <submittedName>
        <fullName evidence="1">Type IV secretory system conjugative DNA transfer family protein</fullName>
    </submittedName>
</protein>
<reference evidence="1 2" key="1">
    <citation type="submission" date="2019-11" db="EMBL/GenBank/DDBJ databases">
        <title>Draft Genome Sequence of Plant Growth-Promoting Rhizosphere-Associated Bacteria.</title>
        <authorList>
            <person name="Vasilyev I.Y."/>
            <person name="Radchenko V."/>
            <person name="Ilnitskaya E.V."/>
        </authorList>
    </citation>
    <scope>NUCLEOTIDE SEQUENCE [LARGE SCALE GENOMIC DNA]</scope>
    <source>
        <strain evidence="1 2">VRA_1sq_f</strain>
    </source>
</reference>
<gene>
    <name evidence="1" type="ORF">GKC34_11630</name>
</gene>
<evidence type="ECO:0000313" key="1">
    <source>
        <dbReference type="EMBL" id="MSE06388.1"/>
    </source>
</evidence>
<accession>A0A6A8LRB0</accession>
<dbReference type="Proteomes" id="UP000437575">
    <property type="component" value="Unassembled WGS sequence"/>
</dbReference>
<dbReference type="Pfam" id="PF02534">
    <property type="entry name" value="T4SS-DNA_transf"/>
    <property type="match status" value="1"/>
</dbReference>
<name>A0A6A8LRB0_9LACO</name>
<sequence length="183" mass="20389">GESGIPILHLNKLNLAGLTLGTLMRYRSKKVTDFLQDLMQKTGVSKLVTGTYLLVKEPINIVVNGTTRSGKGESLVNPSIDTISRAKTKSSLVVTDPKGEIYQASYKTLRKRGYNVQVLSFQDMDWSMSYDPLALAKEAAKHGYYEKVQERVNAVAEAIYRKSKGGFTKGNEKYWEDTAISLF</sequence>
<dbReference type="CDD" id="cd01127">
    <property type="entry name" value="TrwB_TraG_TraD_VirD4"/>
    <property type="match status" value="1"/>
</dbReference>
<comment type="caution">
    <text evidence="1">The sequence shown here is derived from an EMBL/GenBank/DDBJ whole genome shotgun (WGS) entry which is preliminary data.</text>
</comment>
<dbReference type="EMBL" id="WKKZ01000866">
    <property type="protein sequence ID" value="MSE06388.1"/>
    <property type="molecule type" value="Genomic_DNA"/>
</dbReference>
<feature type="non-terminal residue" evidence="1">
    <location>
        <position position="1"/>
    </location>
</feature>
<dbReference type="InterPro" id="IPR003688">
    <property type="entry name" value="TraG/VirD4"/>
</dbReference>
<organism evidence="1 2">
    <name type="scientific">Ligilactobacillus salivarius</name>
    <dbReference type="NCBI Taxonomy" id="1624"/>
    <lineage>
        <taxon>Bacteria</taxon>
        <taxon>Bacillati</taxon>
        <taxon>Bacillota</taxon>
        <taxon>Bacilli</taxon>
        <taxon>Lactobacillales</taxon>
        <taxon>Lactobacillaceae</taxon>
        <taxon>Ligilactobacillus</taxon>
    </lineage>
</organism>
<proteinExistence type="predicted"/>
<feature type="non-terminal residue" evidence="1">
    <location>
        <position position="183"/>
    </location>
</feature>
<evidence type="ECO:0000313" key="2">
    <source>
        <dbReference type="Proteomes" id="UP000437575"/>
    </source>
</evidence>